<accession>A0ABN6PDY5</accession>
<gene>
    <name evidence="1" type="ORF">CATMQ487_01560</name>
</gene>
<name>A0ABN6PDY5_9BURK</name>
<keyword evidence="2" id="KW-1185">Reference proteome</keyword>
<proteinExistence type="predicted"/>
<evidence type="ECO:0000313" key="2">
    <source>
        <dbReference type="Proteomes" id="UP001057498"/>
    </source>
</evidence>
<dbReference type="Gene3D" id="1.10.238.160">
    <property type="match status" value="1"/>
</dbReference>
<dbReference type="InterPro" id="IPR010260">
    <property type="entry name" value="AlpA"/>
</dbReference>
<dbReference type="Pfam" id="PF05930">
    <property type="entry name" value="Phage_AlpA"/>
    <property type="match status" value="1"/>
</dbReference>
<evidence type="ECO:0000313" key="1">
    <source>
        <dbReference type="EMBL" id="BDI03186.1"/>
    </source>
</evidence>
<dbReference type="Proteomes" id="UP001057498">
    <property type="component" value="Chromosome"/>
</dbReference>
<protein>
    <recommendedName>
        <fullName evidence="3">Transcriptional regulator, AlpA family</fullName>
    </recommendedName>
</protein>
<sequence length="132" mass="14579">MIATPGGVVTTSGKGLIRLLENHVQRTHDSTRYPGLTEQRPPHSGLTILRRRQVEHETGYSRSTIYLRISQGLWTRPISLGARAVGWPAGEVSALNAARIAGLTDARIRELVHRLHLTRVGDPMLAAAMEER</sequence>
<reference evidence="1" key="1">
    <citation type="submission" date="2022-04" db="EMBL/GenBank/DDBJ databases">
        <title>Whole genome sequence of Sphaerotilus sp. FB-5.</title>
        <authorList>
            <person name="Takeda M."/>
            <person name="Narihara S."/>
            <person name="Akimoto M."/>
            <person name="Akimoto R."/>
            <person name="Nishiyashiki S."/>
            <person name="Murakami T."/>
        </authorList>
    </citation>
    <scope>NUCLEOTIDE SEQUENCE</scope>
    <source>
        <strain evidence="1">FB-5</strain>
    </source>
</reference>
<evidence type="ECO:0008006" key="3">
    <source>
        <dbReference type="Google" id="ProtNLM"/>
    </source>
</evidence>
<organism evidence="1 2">
    <name type="scientific">Sphaerotilus microaerophilus</name>
    <dbReference type="NCBI Taxonomy" id="2914710"/>
    <lineage>
        <taxon>Bacteria</taxon>
        <taxon>Pseudomonadati</taxon>
        <taxon>Pseudomonadota</taxon>
        <taxon>Betaproteobacteria</taxon>
        <taxon>Burkholderiales</taxon>
        <taxon>Sphaerotilaceae</taxon>
        <taxon>Sphaerotilus</taxon>
    </lineage>
</organism>
<dbReference type="EMBL" id="AP025730">
    <property type="protein sequence ID" value="BDI03186.1"/>
    <property type="molecule type" value="Genomic_DNA"/>
</dbReference>